<evidence type="ECO:0000313" key="7">
    <source>
        <dbReference type="EMBL" id="KRH93218.1"/>
    </source>
</evidence>
<evidence type="ECO:0000256" key="4">
    <source>
        <dbReference type="ARBA" id="ARBA00038344"/>
    </source>
</evidence>
<proteinExistence type="inferred from homology"/>
<evidence type="ECO:0000256" key="5">
    <source>
        <dbReference type="ARBA" id="ARBA00043952"/>
    </source>
</evidence>
<comment type="caution">
    <text evidence="7">The sequence shown here is derived from an EMBL/GenBank/DDBJ whole genome shotgun (WGS) entry which is preliminary data.</text>
</comment>
<dbReference type="SUPFAM" id="SSF50960">
    <property type="entry name" value="TolB, C-terminal domain"/>
    <property type="match status" value="1"/>
</dbReference>
<gene>
    <name evidence="7" type="ORF">M153_12970001918</name>
</gene>
<dbReference type="EMBL" id="LGUB01000433">
    <property type="protein sequence ID" value="KRH93218.1"/>
    <property type="molecule type" value="Genomic_DNA"/>
</dbReference>
<dbReference type="AlphaFoldDB" id="A0A0R0LUZ6"/>
<keyword evidence="8" id="KW-1185">Reference proteome</keyword>
<dbReference type="Gene3D" id="2.130.10.10">
    <property type="entry name" value="YVTN repeat-like/Quinoprotein amine dehydrogenase"/>
    <property type="match status" value="1"/>
</dbReference>
<dbReference type="InterPro" id="IPR051865">
    <property type="entry name" value="WD-repeat_CDT2_adapter"/>
</dbReference>
<dbReference type="InterPro" id="IPR001680">
    <property type="entry name" value="WD40_rpt"/>
</dbReference>
<evidence type="ECO:0000256" key="2">
    <source>
        <dbReference type="ARBA" id="ARBA00022737"/>
    </source>
</evidence>
<comment type="pathway">
    <text evidence="5">Protein modification.</text>
</comment>
<reference evidence="7 8" key="1">
    <citation type="submission" date="2015-07" db="EMBL/GenBank/DDBJ databases">
        <title>The genome of Pseudoloma neurophilia, a relevant intracellular parasite of the zebrafish.</title>
        <authorList>
            <person name="Ndikumana S."/>
            <person name="Pelin A."/>
            <person name="Sanders J."/>
            <person name="Corradi N."/>
        </authorList>
    </citation>
    <scope>NUCLEOTIDE SEQUENCE [LARGE SCALE GENOMIC DNA]</scope>
    <source>
        <strain evidence="7 8">MK1</strain>
    </source>
</reference>
<dbReference type="GO" id="GO:0005634">
    <property type="term" value="C:nucleus"/>
    <property type="evidence" value="ECO:0007669"/>
    <property type="project" value="TreeGrafter"/>
</dbReference>
<dbReference type="PROSITE" id="PS00678">
    <property type="entry name" value="WD_REPEATS_1"/>
    <property type="match status" value="1"/>
</dbReference>
<dbReference type="Proteomes" id="UP000051530">
    <property type="component" value="Unassembled WGS sequence"/>
</dbReference>
<evidence type="ECO:0000256" key="1">
    <source>
        <dbReference type="ARBA" id="ARBA00022574"/>
    </source>
</evidence>
<dbReference type="GO" id="GO:0030674">
    <property type="term" value="F:protein-macromolecule adaptor activity"/>
    <property type="evidence" value="ECO:0007669"/>
    <property type="project" value="TreeGrafter"/>
</dbReference>
<organism evidence="7 8">
    <name type="scientific">Pseudoloma neurophilia</name>
    <dbReference type="NCBI Taxonomy" id="146866"/>
    <lineage>
        <taxon>Eukaryota</taxon>
        <taxon>Fungi</taxon>
        <taxon>Fungi incertae sedis</taxon>
        <taxon>Microsporidia</taxon>
        <taxon>Pseudoloma</taxon>
    </lineage>
</organism>
<name>A0A0R0LUZ6_9MICR</name>
<feature type="repeat" description="WD" evidence="6">
    <location>
        <begin position="123"/>
        <end position="162"/>
    </location>
</feature>
<keyword evidence="3" id="KW-0833">Ubl conjugation pathway</keyword>
<dbReference type="PANTHER" id="PTHR22852">
    <property type="entry name" value="LETHAL 2 DENTICLELESS PROTEIN RETINOIC ACID-REGULATED NUCLEAR MATRIX-ASSOCIATED PROTEIN"/>
    <property type="match status" value="1"/>
</dbReference>
<comment type="similarity">
    <text evidence="4">Belongs to the WD repeat cdt2 family.</text>
</comment>
<dbReference type="PANTHER" id="PTHR22852:SF0">
    <property type="entry name" value="DENTICLELESS PROTEIN HOMOLOG"/>
    <property type="match status" value="1"/>
</dbReference>
<dbReference type="OrthoDB" id="2189754at2759"/>
<dbReference type="InterPro" id="IPR019775">
    <property type="entry name" value="WD40_repeat_CS"/>
</dbReference>
<protein>
    <submittedName>
        <fullName evidence="7">Putative WD40/YVTN repeat-like-containing domain, WD40 repeat protein</fullName>
    </submittedName>
</protein>
<keyword evidence="1 6" id="KW-0853">WD repeat</keyword>
<accession>A0A0R0LUZ6</accession>
<dbReference type="InterPro" id="IPR015943">
    <property type="entry name" value="WD40/YVTN_repeat-like_dom_sf"/>
</dbReference>
<dbReference type="PROSITE" id="PS50082">
    <property type="entry name" value="WD_REPEATS_2"/>
    <property type="match status" value="1"/>
</dbReference>
<sequence length="335" mass="38051">MEKRPSTQNKKLIKKKRPIEKKRLNPVSIFEPAIIYSEKISNYPLLCSSTYHRSTVSALGDSIGGIYIIDTNCTKHNFLCTDMDISTSSIFDICWYKSSTIAIASGEIDLITLDLVTTKPSRLKGHGKSIRSIKKHDSSLYTCAGDGKVISWDLRNEKPAIEMFLPKKSRNIITALDIHDQEPHLIFATSTPGTNLNIWDIRYTQRGLYISKESQNSKHITNDLFYKENFLYYLLSDGSLIRTTETGIFINNIAPPTDFDLKTGKIITDLNTDFIMAATGDRLTYINTEFPKEPRIFGISRINGLNSVFKRHFFTYDDFGTIIVYNFTNNGVPLL</sequence>
<dbReference type="GO" id="GO:0043161">
    <property type="term" value="P:proteasome-mediated ubiquitin-dependent protein catabolic process"/>
    <property type="evidence" value="ECO:0007669"/>
    <property type="project" value="TreeGrafter"/>
</dbReference>
<keyword evidence="2" id="KW-0677">Repeat</keyword>
<evidence type="ECO:0000256" key="3">
    <source>
        <dbReference type="ARBA" id="ARBA00022786"/>
    </source>
</evidence>
<evidence type="ECO:0000256" key="6">
    <source>
        <dbReference type="PROSITE-ProRule" id="PRU00221"/>
    </source>
</evidence>
<evidence type="ECO:0000313" key="8">
    <source>
        <dbReference type="Proteomes" id="UP000051530"/>
    </source>
</evidence>
<dbReference type="VEuPathDB" id="MicrosporidiaDB:M153_12970001918"/>